<dbReference type="PANTHER" id="PTHR33558">
    <property type="entry name" value="GLUTAREDOXIN-LIKE PROTEIN C5ORF63 HOMOLOG"/>
    <property type="match status" value="1"/>
</dbReference>
<accession>A0A495A7Z0</accession>
<dbReference type="AlphaFoldDB" id="A0A495A7Z0"/>
<protein>
    <submittedName>
        <fullName evidence="1">Glutaredoxin family protein</fullName>
    </submittedName>
</protein>
<dbReference type="InterPro" id="IPR008554">
    <property type="entry name" value="Glutaredoxin-like"/>
</dbReference>
<reference evidence="1 2" key="1">
    <citation type="journal article" date="2016" name="Int. J. Syst. Evol. Microbiol.">
        <title>Oceanobacillus halophilus sp. nov., a novel moderately halophilic bacterium from a hypersaline lake.</title>
        <authorList>
            <person name="Amoozegar M.A."/>
            <person name="Bagheri M."/>
            <person name="Makhdoumi A."/>
            <person name="Nikou M.M."/>
            <person name="Fazeli S.A.S."/>
            <person name="Schumann P."/>
            <person name="Sproer C."/>
            <person name="Sanchez-Porro C."/>
            <person name="Ventosa A."/>
        </authorList>
    </citation>
    <scope>NUCLEOTIDE SEQUENCE [LARGE SCALE GENOMIC DNA]</scope>
    <source>
        <strain evidence="1 2">DSM 23996</strain>
    </source>
</reference>
<dbReference type="OrthoDB" id="32865at2"/>
<dbReference type="InterPro" id="IPR052565">
    <property type="entry name" value="Glutaredoxin-like_YDR286C"/>
</dbReference>
<dbReference type="RefSeq" id="WP_121203172.1">
    <property type="nucleotide sequence ID" value="NZ_RBZP01000002.1"/>
</dbReference>
<sequence length="85" mass="10117">MLKVKFYTKENCSLCDDAEALLSLFKYDYPHEIEMRDIYTNEDWLVEYQLLIPVIEVNGKQLNCEEINYDAVEEFLKEQSEKIGD</sequence>
<evidence type="ECO:0000313" key="2">
    <source>
        <dbReference type="Proteomes" id="UP000269301"/>
    </source>
</evidence>
<dbReference type="Pfam" id="PF05768">
    <property type="entry name" value="Glrx-like"/>
    <property type="match status" value="1"/>
</dbReference>
<keyword evidence="2" id="KW-1185">Reference proteome</keyword>
<dbReference type="SUPFAM" id="SSF52833">
    <property type="entry name" value="Thioredoxin-like"/>
    <property type="match status" value="1"/>
</dbReference>
<dbReference type="InterPro" id="IPR036249">
    <property type="entry name" value="Thioredoxin-like_sf"/>
</dbReference>
<dbReference type="Proteomes" id="UP000269301">
    <property type="component" value="Unassembled WGS sequence"/>
</dbReference>
<comment type="caution">
    <text evidence="1">The sequence shown here is derived from an EMBL/GenBank/DDBJ whole genome shotgun (WGS) entry which is preliminary data.</text>
</comment>
<gene>
    <name evidence="1" type="ORF">D8M06_04475</name>
</gene>
<evidence type="ECO:0000313" key="1">
    <source>
        <dbReference type="EMBL" id="RKQ35541.1"/>
    </source>
</evidence>
<name>A0A495A7Z0_9BACI</name>
<organism evidence="1 2">
    <name type="scientific">Oceanobacillus halophilus</name>
    <dbReference type="NCBI Taxonomy" id="930130"/>
    <lineage>
        <taxon>Bacteria</taxon>
        <taxon>Bacillati</taxon>
        <taxon>Bacillota</taxon>
        <taxon>Bacilli</taxon>
        <taxon>Bacillales</taxon>
        <taxon>Bacillaceae</taxon>
        <taxon>Oceanobacillus</taxon>
    </lineage>
</organism>
<proteinExistence type="predicted"/>
<dbReference type="EMBL" id="RBZP01000002">
    <property type="protein sequence ID" value="RKQ35541.1"/>
    <property type="molecule type" value="Genomic_DNA"/>
</dbReference>
<dbReference type="Gene3D" id="3.40.30.10">
    <property type="entry name" value="Glutaredoxin"/>
    <property type="match status" value="1"/>
</dbReference>
<dbReference type="PANTHER" id="PTHR33558:SF1">
    <property type="entry name" value="GLUTAREDOXIN-LIKE PROTEIN C5ORF63 HOMOLOG"/>
    <property type="match status" value="1"/>
</dbReference>